<dbReference type="WBParaSite" id="SMRG1_90210.2">
    <property type="protein sequence ID" value="SMRG1_90210.2"/>
    <property type="gene ID" value="SMRG1_90210"/>
</dbReference>
<evidence type="ECO:0000313" key="2">
    <source>
        <dbReference type="Proteomes" id="UP000050790"/>
    </source>
</evidence>
<sequence length="237" mass="26970">MASEELNNLRKPSARRSKPDMAALVDQQRLFENPWSRKPLFQLESLVPVVSLHDVGSHPSNIERVDMTSTSLAEKRFLKHPSHSVKSVKDDDNVTVKRGSLYVYSYNKLEANKIHGQASFSSSDDSDIMENNNINSVDEDDDLPLSTFLPLKSDTLTNNTTIITNHHYHHHHNNNTNNSIDDKKNFLPFCPCTKPAVLDDPRLDGLFCSPECLIRACHEAFDIWLRNHHCIKNNSII</sequence>
<accession>A0AA85AL14</accession>
<name>A0AA85AL14_9TREM</name>
<reference evidence="3" key="1">
    <citation type="submission" date="2023-11" db="UniProtKB">
        <authorList>
            <consortium name="WormBaseParasite"/>
        </authorList>
    </citation>
    <scope>IDENTIFICATION</scope>
</reference>
<evidence type="ECO:0000313" key="3">
    <source>
        <dbReference type="WBParaSite" id="SMRG1_90210.2"/>
    </source>
</evidence>
<protein>
    <submittedName>
        <fullName evidence="3">Uncharacterized protein</fullName>
    </submittedName>
</protein>
<dbReference type="Proteomes" id="UP000050790">
    <property type="component" value="Unassembled WGS sequence"/>
</dbReference>
<evidence type="ECO:0000256" key="1">
    <source>
        <dbReference type="SAM" id="MobiDB-lite"/>
    </source>
</evidence>
<feature type="region of interest" description="Disordered" evidence="1">
    <location>
        <begin position="1"/>
        <end position="20"/>
    </location>
</feature>
<dbReference type="AlphaFoldDB" id="A0AA85AL14"/>
<organism evidence="2 3">
    <name type="scientific">Schistosoma margrebowiei</name>
    <dbReference type="NCBI Taxonomy" id="48269"/>
    <lineage>
        <taxon>Eukaryota</taxon>
        <taxon>Metazoa</taxon>
        <taxon>Spiralia</taxon>
        <taxon>Lophotrochozoa</taxon>
        <taxon>Platyhelminthes</taxon>
        <taxon>Trematoda</taxon>
        <taxon>Digenea</taxon>
        <taxon>Strigeidida</taxon>
        <taxon>Schistosomatoidea</taxon>
        <taxon>Schistosomatidae</taxon>
        <taxon>Schistosoma</taxon>
    </lineage>
</organism>
<proteinExistence type="predicted"/>